<comment type="caution">
    <text evidence="2">The sequence shown here is derived from an EMBL/GenBank/DDBJ whole genome shotgun (WGS) entry which is preliminary data.</text>
</comment>
<keyword evidence="1" id="KW-0472">Membrane</keyword>
<evidence type="ECO:0000313" key="2">
    <source>
        <dbReference type="EMBL" id="GIH72349.1"/>
    </source>
</evidence>
<reference evidence="2" key="1">
    <citation type="submission" date="2021-01" db="EMBL/GenBank/DDBJ databases">
        <title>Whole genome shotgun sequence of Sphaerimonospora thailandensis NBRC 107569.</title>
        <authorList>
            <person name="Komaki H."/>
            <person name="Tamura T."/>
        </authorList>
    </citation>
    <scope>NUCLEOTIDE SEQUENCE</scope>
    <source>
        <strain evidence="2">NBRC 107569</strain>
    </source>
</reference>
<dbReference type="RefSeq" id="WP_204018015.1">
    <property type="nucleotide sequence ID" value="NZ_BOOG01000049.1"/>
</dbReference>
<protein>
    <submittedName>
        <fullName evidence="2">Uncharacterized protein</fullName>
    </submittedName>
</protein>
<dbReference type="AlphaFoldDB" id="A0A8J3W0L1"/>
<keyword evidence="3" id="KW-1185">Reference proteome</keyword>
<sequence length="85" mass="9402">MLATIVLIRLDGETSKVTPLTTPFPRPAGREQGGRGPMFVWGSARRGVPPQVNVIGTLMFVMTVVVVLVGQMVARRRDRWILGMR</sequence>
<organism evidence="2 3">
    <name type="scientific">Sphaerimonospora thailandensis</name>
    <dbReference type="NCBI Taxonomy" id="795644"/>
    <lineage>
        <taxon>Bacteria</taxon>
        <taxon>Bacillati</taxon>
        <taxon>Actinomycetota</taxon>
        <taxon>Actinomycetes</taxon>
        <taxon>Streptosporangiales</taxon>
        <taxon>Streptosporangiaceae</taxon>
        <taxon>Sphaerimonospora</taxon>
    </lineage>
</organism>
<proteinExistence type="predicted"/>
<evidence type="ECO:0000256" key="1">
    <source>
        <dbReference type="SAM" id="Phobius"/>
    </source>
</evidence>
<dbReference type="EMBL" id="BOOG01000049">
    <property type="protein sequence ID" value="GIH72349.1"/>
    <property type="molecule type" value="Genomic_DNA"/>
</dbReference>
<name>A0A8J3W0L1_9ACTN</name>
<feature type="transmembrane region" description="Helical" evidence="1">
    <location>
        <begin position="54"/>
        <end position="74"/>
    </location>
</feature>
<keyword evidence="1" id="KW-0812">Transmembrane</keyword>
<evidence type="ECO:0000313" key="3">
    <source>
        <dbReference type="Proteomes" id="UP000610966"/>
    </source>
</evidence>
<dbReference type="Proteomes" id="UP000610966">
    <property type="component" value="Unassembled WGS sequence"/>
</dbReference>
<gene>
    <name evidence="2" type="ORF">Mth01_46020</name>
</gene>
<keyword evidence="1" id="KW-1133">Transmembrane helix</keyword>
<accession>A0A8J3W0L1</accession>